<sequence length="57" mass="6417">TMARRTKGIGKNTILARSPNVTEDLSRPRLSRHCQGHYPTKVERCEAPTKGNRQGNQ</sequence>
<organism evidence="1 2">
    <name type="scientific">Mycetomoellerius zeteki</name>
    <dbReference type="NCBI Taxonomy" id="64791"/>
    <lineage>
        <taxon>Eukaryota</taxon>
        <taxon>Metazoa</taxon>
        <taxon>Ecdysozoa</taxon>
        <taxon>Arthropoda</taxon>
        <taxon>Hexapoda</taxon>
        <taxon>Insecta</taxon>
        <taxon>Pterygota</taxon>
        <taxon>Neoptera</taxon>
        <taxon>Endopterygota</taxon>
        <taxon>Hymenoptera</taxon>
        <taxon>Apocrita</taxon>
        <taxon>Aculeata</taxon>
        <taxon>Formicoidea</taxon>
        <taxon>Formicidae</taxon>
        <taxon>Myrmicinae</taxon>
        <taxon>Mycetomoellerius</taxon>
    </lineage>
</organism>
<dbReference type="EMBL" id="KQ982409">
    <property type="protein sequence ID" value="KYQ56639.1"/>
    <property type="molecule type" value="Genomic_DNA"/>
</dbReference>
<evidence type="ECO:0000313" key="2">
    <source>
        <dbReference type="Proteomes" id="UP000075809"/>
    </source>
</evidence>
<dbReference type="AlphaFoldDB" id="A0A151X8H9"/>
<name>A0A151X8H9_9HYME</name>
<protein>
    <submittedName>
        <fullName evidence="1">Uncharacterized protein</fullName>
    </submittedName>
</protein>
<dbReference type="Proteomes" id="UP000075809">
    <property type="component" value="Unassembled WGS sequence"/>
</dbReference>
<keyword evidence="2" id="KW-1185">Reference proteome</keyword>
<proteinExistence type="predicted"/>
<evidence type="ECO:0000313" key="1">
    <source>
        <dbReference type="EMBL" id="KYQ56639.1"/>
    </source>
</evidence>
<feature type="non-terminal residue" evidence="1">
    <location>
        <position position="1"/>
    </location>
</feature>
<accession>A0A151X8H9</accession>
<gene>
    <name evidence="1" type="ORF">ALC60_04238</name>
</gene>
<reference evidence="1 2" key="1">
    <citation type="submission" date="2015-09" db="EMBL/GenBank/DDBJ databases">
        <title>Trachymyrmex zeteki WGS genome.</title>
        <authorList>
            <person name="Nygaard S."/>
            <person name="Hu H."/>
            <person name="Boomsma J."/>
            <person name="Zhang G."/>
        </authorList>
    </citation>
    <scope>NUCLEOTIDE SEQUENCE [LARGE SCALE GENOMIC DNA]</scope>
    <source>
        <strain evidence="1">Tzet28-1</strain>
        <tissue evidence="1">Whole body</tissue>
    </source>
</reference>